<dbReference type="PANTHER" id="PTHR24062">
    <property type="entry name" value="VOMERONASAL TYPE-1 RECEPTOR"/>
    <property type="match status" value="1"/>
</dbReference>
<evidence type="ECO:0000259" key="14">
    <source>
        <dbReference type="PROSITE" id="PS50262"/>
    </source>
</evidence>
<proteinExistence type="inferred from homology"/>
<dbReference type="Pfam" id="PF03402">
    <property type="entry name" value="V1R"/>
    <property type="match status" value="1"/>
</dbReference>
<dbReference type="GO" id="GO:0005886">
    <property type="term" value="C:plasma membrane"/>
    <property type="evidence" value="ECO:0007669"/>
    <property type="project" value="UniProtKB-SubCell"/>
</dbReference>
<keyword evidence="7 13" id="KW-1133">Transmembrane helix</keyword>
<keyword evidence="9 13" id="KW-0472">Membrane</keyword>
<keyword evidence="11" id="KW-0325">Glycoprotein</keyword>
<evidence type="ECO:0000313" key="15">
    <source>
        <dbReference type="Ensembl" id="ENSPEMP00000036961.1"/>
    </source>
</evidence>
<dbReference type="SUPFAM" id="SSF81321">
    <property type="entry name" value="Family A G protein-coupled receptor-like"/>
    <property type="match status" value="1"/>
</dbReference>
<reference evidence="15" key="2">
    <citation type="submission" date="2025-08" db="UniProtKB">
        <authorList>
            <consortium name="Ensembl"/>
        </authorList>
    </citation>
    <scope>IDENTIFICATION</scope>
</reference>
<keyword evidence="6 13" id="KW-0812">Transmembrane</keyword>
<evidence type="ECO:0000256" key="2">
    <source>
        <dbReference type="ARBA" id="ARBA00004651"/>
    </source>
</evidence>
<reference evidence="15 16" key="1">
    <citation type="submission" date="2018-10" db="EMBL/GenBank/DDBJ databases">
        <title>Improved assembly of the deer mouse Peromyscus maniculatus genome.</title>
        <authorList>
            <person name="Lassance J.-M."/>
            <person name="Hoekstra H.E."/>
        </authorList>
    </citation>
    <scope>NUCLEOTIDE SEQUENCE [LARGE SCALE GENOMIC DNA]</scope>
</reference>
<feature type="transmembrane region" description="Helical" evidence="13">
    <location>
        <begin position="45"/>
        <end position="72"/>
    </location>
</feature>
<keyword evidence="5 13" id="KW-0589">Pheromone response</keyword>
<dbReference type="InterPro" id="IPR004072">
    <property type="entry name" value="Vmron_rcpt_1"/>
</dbReference>
<evidence type="ECO:0000256" key="3">
    <source>
        <dbReference type="ARBA" id="ARBA00010663"/>
    </source>
</evidence>
<evidence type="ECO:0000256" key="5">
    <source>
        <dbReference type="ARBA" id="ARBA00022507"/>
    </source>
</evidence>
<keyword evidence="10 13" id="KW-0675">Receptor</keyword>
<evidence type="ECO:0000256" key="4">
    <source>
        <dbReference type="ARBA" id="ARBA00022475"/>
    </source>
</evidence>
<dbReference type="GO" id="GO:0007606">
    <property type="term" value="P:sensory perception of chemical stimulus"/>
    <property type="evidence" value="ECO:0007669"/>
    <property type="project" value="UniProtKB-ARBA"/>
</dbReference>
<comment type="similarity">
    <text evidence="3 13">Belongs to the G-protein coupled receptor 1 family.</text>
</comment>
<dbReference type="AlphaFoldDB" id="A0A8C8W7P2"/>
<dbReference type="Gene3D" id="1.20.1070.10">
    <property type="entry name" value="Rhodopsin 7-helix transmembrane proteins"/>
    <property type="match status" value="1"/>
</dbReference>
<evidence type="ECO:0000256" key="7">
    <source>
        <dbReference type="ARBA" id="ARBA00022989"/>
    </source>
</evidence>
<evidence type="ECO:0000256" key="9">
    <source>
        <dbReference type="ARBA" id="ARBA00023136"/>
    </source>
</evidence>
<evidence type="ECO:0000256" key="6">
    <source>
        <dbReference type="ARBA" id="ARBA00022692"/>
    </source>
</evidence>
<evidence type="ECO:0000256" key="1">
    <source>
        <dbReference type="ARBA" id="ARBA00003878"/>
    </source>
</evidence>
<evidence type="ECO:0000256" key="13">
    <source>
        <dbReference type="RuleBase" id="RU364061"/>
    </source>
</evidence>
<dbReference type="PROSITE" id="PS50262">
    <property type="entry name" value="G_PROTEIN_RECEP_F1_2"/>
    <property type="match status" value="1"/>
</dbReference>
<comment type="subcellular location">
    <subcellularLocation>
        <location evidence="2 13">Cell membrane</location>
        <topology evidence="2 13">Multi-pass membrane protein</topology>
    </subcellularLocation>
</comment>
<feature type="transmembrane region" description="Helical" evidence="13">
    <location>
        <begin position="84"/>
        <end position="105"/>
    </location>
</feature>
<dbReference type="FunFam" id="1.20.1070.10:FF:000033">
    <property type="entry name" value="Vomeronasal type-1 receptor"/>
    <property type="match status" value="1"/>
</dbReference>
<comment type="function">
    <text evidence="1">Putative pheromone receptor.</text>
</comment>
<dbReference type="GO" id="GO:0016503">
    <property type="term" value="F:pheromone receptor activity"/>
    <property type="evidence" value="ECO:0007669"/>
    <property type="project" value="InterPro"/>
</dbReference>
<protein>
    <recommendedName>
        <fullName evidence="13">Vomeronasal type-1 receptor</fullName>
    </recommendedName>
</protein>
<dbReference type="GeneTree" id="ENSGT00960000186612"/>
<sequence>LLFDFPTQEEAILETCPDLYTLMKKLFLQLFKEKVLNDRMDHKDLLIGIVFLLQSTVGILGNFSLLFCYLIHYYTEQTLKTTDLLLTHLFTANSLIILSKGFLYTMGAFGIKDFINDFGCKFLMYIARLGRGMSIGTTCLLSVFQAITLSPGNSFGLCLKVKAPKHIGLFTSLCWIHYMSVNIIFPMYKYNKGNSNNLTRKSDMRYCSTSGHDDFTSSLYTALFVLPEILFSVIIVWSTSSMIITLYRHKQRVQHIRSTRVSSRTSPESKATYRIMALVSTFIGFYALSSILQGLIALIYNPGWWLMNINAIVSMCFPTLGPFVMKRNSKTHNLTTEKTKKKQLKG</sequence>
<dbReference type="GO" id="GO:0019236">
    <property type="term" value="P:response to pheromone"/>
    <property type="evidence" value="ECO:0007669"/>
    <property type="project" value="UniProtKB-KW"/>
</dbReference>
<dbReference type="PRINTS" id="PR01534">
    <property type="entry name" value="VOMERONASL1R"/>
</dbReference>
<accession>A0A8C8W7P2</accession>
<evidence type="ECO:0000256" key="8">
    <source>
        <dbReference type="ARBA" id="ARBA00023040"/>
    </source>
</evidence>
<keyword evidence="16" id="KW-1185">Reference proteome</keyword>
<feature type="domain" description="G-protein coupled receptors family 1 profile" evidence="14">
    <location>
        <begin position="61"/>
        <end position="325"/>
    </location>
</feature>
<keyword evidence="12 13" id="KW-0807">Transducer</keyword>
<feature type="transmembrane region" description="Helical" evidence="13">
    <location>
        <begin position="125"/>
        <end position="147"/>
    </location>
</feature>
<evidence type="ECO:0000256" key="12">
    <source>
        <dbReference type="ARBA" id="ARBA00023224"/>
    </source>
</evidence>
<name>A0A8C8W7P2_PERMB</name>
<organism evidence="15 16">
    <name type="scientific">Peromyscus maniculatus bairdii</name>
    <name type="common">Prairie deer mouse</name>
    <dbReference type="NCBI Taxonomy" id="230844"/>
    <lineage>
        <taxon>Eukaryota</taxon>
        <taxon>Metazoa</taxon>
        <taxon>Chordata</taxon>
        <taxon>Craniata</taxon>
        <taxon>Vertebrata</taxon>
        <taxon>Euteleostomi</taxon>
        <taxon>Mammalia</taxon>
        <taxon>Eutheria</taxon>
        <taxon>Euarchontoglires</taxon>
        <taxon>Glires</taxon>
        <taxon>Rodentia</taxon>
        <taxon>Myomorpha</taxon>
        <taxon>Muroidea</taxon>
        <taxon>Cricetidae</taxon>
        <taxon>Neotominae</taxon>
        <taxon>Peromyscus</taxon>
    </lineage>
</organism>
<evidence type="ECO:0000256" key="11">
    <source>
        <dbReference type="ARBA" id="ARBA00023180"/>
    </source>
</evidence>
<keyword evidence="8 13" id="KW-0297">G-protein coupled receptor</keyword>
<feature type="transmembrane region" description="Helical" evidence="13">
    <location>
        <begin position="167"/>
        <end position="188"/>
    </location>
</feature>
<dbReference type="Proteomes" id="UP000694547">
    <property type="component" value="Chromosome 1"/>
</dbReference>
<reference evidence="15" key="3">
    <citation type="submission" date="2025-09" db="UniProtKB">
        <authorList>
            <consortium name="Ensembl"/>
        </authorList>
    </citation>
    <scope>IDENTIFICATION</scope>
</reference>
<dbReference type="InterPro" id="IPR017452">
    <property type="entry name" value="GPCR_Rhodpsn_7TM"/>
</dbReference>
<feature type="transmembrane region" description="Helical" evidence="13">
    <location>
        <begin position="305"/>
        <end position="325"/>
    </location>
</feature>
<keyword evidence="4 13" id="KW-1003">Cell membrane</keyword>
<evidence type="ECO:0000256" key="10">
    <source>
        <dbReference type="ARBA" id="ARBA00023170"/>
    </source>
</evidence>
<feature type="transmembrane region" description="Helical" evidence="13">
    <location>
        <begin position="275"/>
        <end position="299"/>
    </location>
</feature>
<evidence type="ECO:0000313" key="16">
    <source>
        <dbReference type="Proteomes" id="UP000694547"/>
    </source>
</evidence>
<feature type="transmembrane region" description="Helical" evidence="13">
    <location>
        <begin position="229"/>
        <end position="247"/>
    </location>
</feature>
<dbReference type="Ensembl" id="ENSPEMT00000042273.1">
    <property type="protein sequence ID" value="ENSPEMP00000036961.1"/>
    <property type="gene ID" value="ENSPEMG00000029556.1"/>
</dbReference>